<dbReference type="Proteomes" id="UP000636479">
    <property type="component" value="Unassembled WGS sequence"/>
</dbReference>
<gene>
    <name evidence="2" type="ORF">MIND_00211500</name>
</gene>
<name>A0A8H6T867_9AGAR</name>
<evidence type="ECO:0000256" key="1">
    <source>
        <dbReference type="SAM" id="MobiDB-lite"/>
    </source>
</evidence>
<protein>
    <submittedName>
        <fullName evidence="2">Uncharacterized protein</fullName>
    </submittedName>
</protein>
<dbReference type="EMBL" id="JACAZF010000002">
    <property type="protein sequence ID" value="KAF7311996.1"/>
    <property type="molecule type" value="Genomic_DNA"/>
</dbReference>
<comment type="caution">
    <text evidence="2">The sequence shown here is derived from an EMBL/GenBank/DDBJ whole genome shotgun (WGS) entry which is preliminary data.</text>
</comment>
<proteinExistence type="predicted"/>
<keyword evidence="3" id="KW-1185">Reference proteome</keyword>
<sequence>MHPCCTQFVHFLMAYAISILNIRTKAHKMHVLHSTSHPLCSSPQLSNMSKLIKLIPLPTSLRRRSGVPSTKSNRLSSLPPITVLPGVLDISQAAVDALGELEEDASQSDLAPEWLAFDDSTLDSLSLTTGSSSRRPSSCTLPQTPLPSRAPSCSCRRLPVPLPIPPMPKTPSPRPPTQANQFVLDSVRDMGIQPSLHRNQSYPLPRHQELDVGRKASFADSLASSADESLMEAFPLPPQATFTKRISPQALLRQGVNRPRVCEETGPLIIVKRDSGMSSGRSSVATNRKSESTMDDILQSLDDVYAAFKNGAPSSSEGLADLDMALPPVIVDIRGTWPVAANTRTQTGPYSFLVTRVQSLQSFGTFASGSRSMPDLVNGAF</sequence>
<feature type="region of interest" description="Disordered" evidence="1">
    <location>
        <begin position="126"/>
        <end position="153"/>
    </location>
</feature>
<evidence type="ECO:0000313" key="2">
    <source>
        <dbReference type="EMBL" id="KAF7311996.1"/>
    </source>
</evidence>
<accession>A0A8H6T867</accession>
<dbReference type="AlphaFoldDB" id="A0A8H6T867"/>
<dbReference type="RefSeq" id="XP_037224104.1">
    <property type="nucleotide sequence ID" value="XM_037359009.1"/>
</dbReference>
<organism evidence="2 3">
    <name type="scientific">Mycena indigotica</name>
    <dbReference type="NCBI Taxonomy" id="2126181"/>
    <lineage>
        <taxon>Eukaryota</taxon>
        <taxon>Fungi</taxon>
        <taxon>Dikarya</taxon>
        <taxon>Basidiomycota</taxon>
        <taxon>Agaricomycotina</taxon>
        <taxon>Agaricomycetes</taxon>
        <taxon>Agaricomycetidae</taxon>
        <taxon>Agaricales</taxon>
        <taxon>Marasmiineae</taxon>
        <taxon>Mycenaceae</taxon>
        <taxon>Mycena</taxon>
    </lineage>
</organism>
<feature type="compositionally biased region" description="Low complexity" evidence="1">
    <location>
        <begin position="126"/>
        <end position="142"/>
    </location>
</feature>
<dbReference type="GeneID" id="59341525"/>
<evidence type="ECO:0000313" key="3">
    <source>
        <dbReference type="Proteomes" id="UP000636479"/>
    </source>
</evidence>
<dbReference type="OrthoDB" id="3061228at2759"/>
<reference evidence="2" key="1">
    <citation type="submission" date="2020-05" db="EMBL/GenBank/DDBJ databases">
        <title>Mycena genomes resolve the evolution of fungal bioluminescence.</title>
        <authorList>
            <person name="Tsai I.J."/>
        </authorList>
    </citation>
    <scope>NUCLEOTIDE SEQUENCE</scope>
    <source>
        <strain evidence="2">171206Taipei</strain>
    </source>
</reference>